<gene>
    <name evidence="1" type="ORF">C2845_PM05G17000</name>
</gene>
<sequence>MSHAMHQDDLSIVGEFKAQDLHSWPAYFSVAWQLNKESKEHGLCVAFNDPQHFSATVIAQRSDHDMRDDKNKLEKQQLLAIREKVAQFLLADVISDKDDSNRKTCRTGCEHFVEQVLNISPGDGAVASSEEKVAAGKRWEERLRRCAGASASGHAYPNARSCGRPTAWPLRTNAL</sequence>
<evidence type="ECO:0000313" key="2">
    <source>
        <dbReference type="Proteomes" id="UP000275267"/>
    </source>
</evidence>
<organism evidence="1 2">
    <name type="scientific">Panicum miliaceum</name>
    <name type="common">Proso millet</name>
    <name type="synonym">Broomcorn millet</name>
    <dbReference type="NCBI Taxonomy" id="4540"/>
    <lineage>
        <taxon>Eukaryota</taxon>
        <taxon>Viridiplantae</taxon>
        <taxon>Streptophyta</taxon>
        <taxon>Embryophyta</taxon>
        <taxon>Tracheophyta</taxon>
        <taxon>Spermatophyta</taxon>
        <taxon>Magnoliopsida</taxon>
        <taxon>Liliopsida</taxon>
        <taxon>Poales</taxon>
        <taxon>Poaceae</taxon>
        <taxon>PACMAD clade</taxon>
        <taxon>Panicoideae</taxon>
        <taxon>Panicodae</taxon>
        <taxon>Paniceae</taxon>
        <taxon>Panicinae</taxon>
        <taxon>Panicum</taxon>
        <taxon>Panicum sect. Panicum</taxon>
    </lineage>
</organism>
<reference evidence="2" key="1">
    <citation type="journal article" date="2019" name="Nat. Commun.">
        <title>The genome of broomcorn millet.</title>
        <authorList>
            <person name="Zou C."/>
            <person name="Miki D."/>
            <person name="Li D."/>
            <person name="Tang Q."/>
            <person name="Xiao L."/>
            <person name="Rajput S."/>
            <person name="Deng P."/>
            <person name="Jia W."/>
            <person name="Huang R."/>
            <person name="Zhang M."/>
            <person name="Sun Y."/>
            <person name="Hu J."/>
            <person name="Fu X."/>
            <person name="Schnable P.S."/>
            <person name="Li F."/>
            <person name="Zhang H."/>
            <person name="Feng B."/>
            <person name="Zhu X."/>
            <person name="Liu R."/>
            <person name="Schnable J.C."/>
            <person name="Zhu J.-K."/>
            <person name="Zhang H."/>
        </authorList>
    </citation>
    <scope>NUCLEOTIDE SEQUENCE [LARGE SCALE GENOMIC DNA]</scope>
</reference>
<accession>A0A3L6SW97</accession>
<keyword evidence="2" id="KW-1185">Reference proteome</keyword>
<evidence type="ECO:0000313" key="1">
    <source>
        <dbReference type="EMBL" id="RLN28742.1"/>
    </source>
</evidence>
<comment type="caution">
    <text evidence="1">The sequence shown here is derived from an EMBL/GenBank/DDBJ whole genome shotgun (WGS) entry which is preliminary data.</text>
</comment>
<dbReference type="AlphaFoldDB" id="A0A3L6SW97"/>
<dbReference type="EMBL" id="PQIB02000003">
    <property type="protein sequence ID" value="RLN28742.1"/>
    <property type="molecule type" value="Genomic_DNA"/>
</dbReference>
<proteinExistence type="predicted"/>
<protein>
    <submittedName>
        <fullName evidence="1">Uncharacterized protein</fullName>
    </submittedName>
</protein>
<name>A0A3L6SW97_PANMI</name>
<dbReference type="Proteomes" id="UP000275267">
    <property type="component" value="Unassembled WGS sequence"/>
</dbReference>